<evidence type="ECO:0000313" key="2">
    <source>
        <dbReference type="Proteomes" id="UP000799754"/>
    </source>
</evidence>
<gene>
    <name evidence="1" type="ORF">BU25DRAFT_459400</name>
</gene>
<organism evidence="1 2">
    <name type="scientific">Macroventuria anomochaeta</name>
    <dbReference type="NCBI Taxonomy" id="301207"/>
    <lineage>
        <taxon>Eukaryota</taxon>
        <taxon>Fungi</taxon>
        <taxon>Dikarya</taxon>
        <taxon>Ascomycota</taxon>
        <taxon>Pezizomycotina</taxon>
        <taxon>Dothideomycetes</taxon>
        <taxon>Pleosporomycetidae</taxon>
        <taxon>Pleosporales</taxon>
        <taxon>Pleosporineae</taxon>
        <taxon>Didymellaceae</taxon>
        <taxon>Macroventuria</taxon>
    </lineage>
</organism>
<accession>A0ACB6RXW4</accession>
<keyword evidence="2" id="KW-1185">Reference proteome</keyword>
<reference evidence="1" key="1">
    <citation type="journal article" date="2020" name="Stud. Mycol.">
        <title>101 Dothideomycetes genomes: a test case for predicting lifestyles and emergence of pathogens.</title>
        <authorList>
            <person name="Haridas S."/>
            <person name="Albert R."/>
            <person name="Binder M."/>
            <person name="Bloem J."/>
            <person name="Labutti K."/>
            <person name="Salamov A."/>
            <person name="Andreopoulos B."/>
            <person name="Baker S."/>
            <person name="Barry K."/>
            <person name="Bills G."/>
            <person name="Bluhm B."/>
            <person name="Cannon C."/>
            <person name="Castanera R."/>
            <person name="Culley D."/>
            <person name="Daum C."/>
            <person name="Ezra D."/>
            <person name="Gonzalez J."/>
            <person name="Henrissat B."/>
            <person name="Kuo A."/>
            <person name="Liang C."/>
            <person name="Lipzen A."/>
            <person name="Lutzoni F."/>
            <person name="Magnuson J."/>
            <person name="Mondo S."/>
            <person name="Nolan M."/>
            <person name="Ohm R."/>
            <person name="Pangilinan J."/>
            <person name="Park H.-J."/>
            <person name="Ramirez L."/>
            <person name="Alfaro M."/>
            <person name="Sun H."/>
            <person name="Tritt A."/>
            <person name="Yoshinaga Y."/>
            <person name="Zwiers L.-H."/>
            <person name="Turgeon B."/>
            <person name="Goodwin S."/>
            <person name="Spatafora J."/>
            <person name="Crous P."/>
            <person name="Grigoriev I."/>
        </authorList>
    </citation>
    <scope>NUCLEOTIDE SEQUENCE</scope>
    <source>
        <strain evidence="1">CBS 525.71</strain>
    </source>
</reference>
<comment type="caution">
    <text evidence="1">The sequence shown here is derived from an EMBL/GenBank/DDBJ whole genome shotgun (WGS) entry which is preliminary data.</text>
</comment>
<evidence type="ECO:0000313" key="1">
    <source>
        <dbReference type="EMBL" id="KAF2626716.1"/>
    </source>
</evidence>
<dbReference type="EMBL" id="MU006720">
    <property type="protein sequence ID" value="KAF2626716.1"/>
    <property type="molecule type" value="Genomic_DNA"/>
</dbReference>
<keyword evidence="1" id="KW-0378">Hydrolase</keyword>
<name>A0ACB6RXW4_9PLEO</name>
<dbReference type="Proteomes" id="UP000799754">
    <property type="component" value="Unassembled WGS sequence"/>
</dbReference>
<sequence length="249" mass="27795">MADSTNTFKPCCLTSFQWDGTPEGREEKLAGLPTYVTGDNPKAAVLYVHDALGWQFGNARLLADHYATEANVTVYIPDFFGGEVLDRDAIFEGRWADLNIADFRARNERSIREPQIFAAAAELRSNGFEKIGAAGFCFGGWGVLRLAQASLVDAIICAHPSWVTNEDFDNINVPVLFLAPEKDANFPDEMKVYAFQTLLGRKSTPFEWVHFPGVAHGCLTKGDEKVQGERAAMVKGKETAVRWWREWLE</sequence>
<protein>
    <submittedName>
        <fullName evidence="1">Dienelactone hydrolase family protein</fullName>
    </submittedName>
</protein>
<proteinExistence type="predicted"/>